<organism evidence="2 3">
    <name type="scientific">Globodera rostochiensis</name>
    <name type="common">Golden nematode worm</name>
    <name type="synonym">Heterodera rostochiensis</name>
    <dbReference type="NCBI Taxonomy" id="31243"/>
    <lineage>
        <taxon>Eukaryota</taxon>
        <taxon>Metazoa</taxon>
        <taxon>Ecdysozoa</taxon>
        <taxon>Nematoda</taxon>
        <taxon>Chromadorea</taxon>
        <taxon>Rhabditida</taxon>
        <taxon>Tylenchina</taxon>
        <taxon>Tylenchomorpha</taxon>
        <taxon>Tylenchoidea</taxon>
        <taxon>Heteroderidae</taxon>
        <taxon>Heteroderinae</taxon>
        <taxon>Globodera</taxon>
    </lineage>
</organism>
<dbReference type="PANTHER" id="PTHR22744:SF14">
    <property type="entry name" value="BTB DOMAIN-CONTAINING PROTEIN-RELATED"/>
    <property type="match status" value="1"/>
</dbReference>
<dbReference type="PROSITE" id="PS50097">
    <property type="entry name" value="BTB"/>
    <property type="match status" value="1"/>
</dbReference>
<dbReference type="Proteomes" id="UP000887572">
    <property type="component" value="Unplaced"/>
</dbReference>
<name>A0A914GPL0_GLORO</name>
<dbReference type="CDD" id="cd18186">
    <property type="entry name" value="BTB_POZ_ZBTB_KLHL-like"/>
    <property type="match status" value="1"/>
</dbReference>
<dbReference type="SMART" id="SM00061">
    <property type="entry name" value="MATH"/>
    <property type="match status" value="1"/>
</dbReference>
<dbReference type="SMART" id="SM00225">
    <property type="entry name" value="BTB"/>
    <property type="match status" value="1"/>
</dbReference>
<dbReference type="InterPro" id="IPR002083">
    <property type="entry name" value="MATH/TRAF_dom"/>
</dbReference>
<dbReference type="InterPro" id="IPR011333">
    <property type="entry name" value="SKP1/BTB/POZ_sf"/>
</dbReference>
<proteinExistence type="predicted"/>
<reference evidence="3" key="1">
    <citation type="submission" date="2022-11" db="UniProtKB">
        <authorList>
            <consortium name="WormBaseParasite"/>
        </authorList>
    </citation>
    <scope>IDENTIFICATION</scope>
</reference>
<dbReference type="Pfam" id="PF00651">
    <property type="entry name" value="BTB"/>
    <property type="match status" value="1"/>
</dbReference>
<dbReference type="AlphaFoldDB" id="A0A914GPL0"/>
<dbReference type="InterPro" id="IPR000210">
    <property type="entry name" value="BTB/POZ_dom"/>
</dbReference>
<dbReference type="WBParaSite" id="Gr19_v10_g10165.t1">
    <property type="protein sequence ID" value="Gr19_v10_g10165.t1"/>
    <property type="gene ID" value="Gr19_v10_g10165"/>
</dbReference>
<accession>A0A914GPL0</accession>
<sequence>MDFEIIHDCNASKIHTMDSAKSECPSNTGGDHTNNNKYKRSGQIVLRMPKFKQFSAERGLKDVHSDTVEFINGLPWRIMIKHCDTHVGLFLQCDGDKTDMAWTCRAAFQFSVVSCKESGECRRQRGNLGSFSIFNAIDNCLGWNQFIKFEELMDPENGLYDEKADAVTFKVEVITEEPNGMPGVRPGEALLVNGELVNVNKHLLAGYSTFFRTLFFGENAEEMPKVQIDEVPDAVDNFERLIATMDPLNVDLDDECIENVLMLANRFLLCPVEMRCVEFLVTKSKKSAICKFRLAHQCGIIGMKKKILKEMTREDFSISGVYIDNLYEIKKLGDGEIEALRERHKKLFGTK</sequence>
<evidence type="ECO:0000313" key="2">
    <source>
        <dbReference type="Proteomes" id="UP000887572"/>
    </source>
</evidence>
<dbReference type="Gene3D" id="3.30.710.10">
    <property type="entry name" value="Potassium Channel Kv1.1, Chain A"/>
    <property type="match status" value="1"/>
</dbReference>
<dbReference type="Pfam" id="PF00917">
    <property type="entry name" value="MATH"/>
    <property type="match status" value="1"/>
</dbReference>
<protein>
    <submittedName>
        <fullName evidence="3">BTB domain-containing protein</fullName>
    </submittedName>
</protein>
<dbReference type="SUPFAM" id="SSF54695">
    <property type="entry name" value="POZ domain"/>
    <property type="match status" value="1"/>
</dbReference>
<evidence type="ECO:0000259" key="1">
    <source>
        <dbReference type="PROSITE" id="PS50097"/>
    </source>
</evidence>
<keyword evidence="2" id="KW-1185">Reference proteome</keyword>
<dbReference type="InterPro" id="IPR008974">
    <property type="entry name" value="TRAF-like"/>
</dbReference>
<dbReference type="SUPFAM" id="SSF49599">
    <property type="entry name" value="TRAF domain-like"/>
    <property type="match status" value="1"/>
</dbReference>
<evidence type="ECO:0000313" key="3">
    <source>
        <dbReference type="WBParaSite" id="Gr19_v10_g10165.t1"/>
    </source>
</evidence>
<dbReference type="PANTHER" id="PTHR22744">
    <property type="entry name" value="HELIX LOOP HELIX PROTEIN 21-RELATED"/>
    <property type="match status" value="1"/>
</dbReference>
<dbReference type="CDD" id="cd00121">
    <property type="entry name" value="MATH"/>
    <property type="match status" value="1"/>
</dbReference>
<dbReference type="Gene3D" id="2.60.210.10">
    <property type="entry name" value="Apoptosis, Tumor Necrosis Factor Receptor Associated Protein 2, Chain A"/>
    <property type="match status" value="1"/>
</dbReference>
<feature type="domain" description="BTB" evidence="1">
    <location>
        <begin position="190"/>
        <end position="254"/>
    </location>
</feature>